<dbReference type="WBParaSite" id="ACOC_0001326701-mRNA-1">
    <property type="protein sequence ID" value="ACOC_0001326701-mRNA-1"/>
    <property type="gene ID" value="ACOC_0001326701"/>
</dbReference>
<evidence type="ECO:0000313" key="3">
    <source>
        <dbReference type="WBParaSite" id="ACOC_0001326701-mRNA-1"/>
    </source>
</evidence>
<evidence type="ECO:0000313" key="1">
    <source>
        <dbReference type="EMBL" id="VDM64853.1"/>
    </source>
</evidence>
<dbReference type="EMBL" id="UYYA01005712">
    <property type="protein sequence ID" value="VDM64853.1"/>
    <property type="molecule type" value="Genomic_DNA"/>
</dbReference>
<reference evidence="1 2" key="2">
    <citation type="submission" date="2018-11" db="EMBL/GenBank/DDBJ databases">
        <authorList>
            <consortium name="Pathogen Informatics"/>
        </authorList>
    </citation>
    <scope>NUCLEOTIDE SEQUENCE [LARGE SCALE GENOMIC DNA]</scope>
    <source>
        <strain evidence="1 2">Costa Rica</strain>
    </source>
</reference>
<reference evidence="3" key="1">
    <citation type="submission" date="2017-02" db="UniProtKB">
        <authorList>
            <consortium name="WormBaseParasite"/>
        </authorList>
    </citation>
    <scope>IDENTIFICATION</scope>
</reference>
<sequence>MMVASFEHRDVCHADSVIAKSLPSAMVGIRHEHVHPSLGSRPRGRLHSLRVHYIFCWIGKMGSPVTCQLFSLDRRVT</sequence>
<name>A0A0R3Q2G9_ANGCS</name>
<accession>A0A0R3Q2G9</accession>
<evidence type="ECO:0000313" key="2">
    <source>
        <dbReference type="Proteomes" id="UP000267027"/>
    </source>
</evidence>
<protein>
    <submittedName>
        <fullName evidence="1 3">Uncharacterized protein</fullName>
    </submittedName>
</protein>
<proteinExistence type="predicted"/>
<gene>
    <name evidence="1" type="ORF">ACOC_LOCUS13268</name>
</gene>
<dbReference type="AlphaFoldDB" id="A0A0R3Q2G9"/>
<keyword evidence="2" id="KW-1185">Reference proteome</keyword>
<dbReference type="Proteomes" id="UP000267027">
    <property type="component" value="Unassembled WGS sequence"/>
</dbReference>
<organism evidence="3">
    <name type="scientific">Angiostrongylus costaricensis</name>
    <name type="common">Nematode worm</name>
    <dbReference type="NCBI Taxonomy" id="334426"/>
    <lineage>
        <taxon>Eukaryota</taxon>
        <taxon>Metazoa</taxon>
        <taxon>Ecdysozoa</taxon>
        <taxon>Nematoda</taxon>
        <taxon>Chromadorea</taxon>
        <taxon>Rhabditida</taxon>
        <taxon>Rhabditina</taxon>
        <taxon>Rhabditomorpha</taxon>
        <taxon>Strongyloidea</taxon>
        <taxon>Metastrongylidae</taxon>
        <taxon>Angiostrongylus</taxon>
    </lineage>
</organism>